<evidence type="ECO:0000313" key="3">
    <source>
        <dbReference type="EMBL" id="KAF2688516.1"/>
    </source>
</evidence>
<keyword evidence="4" id="KW-1185">Reference proteome</keyword>
<sequence>MLSDKYPACYFTFKHATQGNGKYFQYVYTPNEDGSMIWNASVQSTVLPNEPLTLGPTSETSGASPRTEASEPSGAHTQSQAPEASATVITVTISTPTGGFQTIVTSITITQGTEIGVRPPASPSLTTASPPPTQKPSNTAAIGVGVEVSMGFLICLAAILFILLLQAAPPLVGEPFWSIRTPPA</sequence>
<keyword evidence="2" id="KW-1133">Transmembrane helix</keyword>
<evidence type="ECO:0000313" key="4">
    <source>
        <dbReference type="Proteomes" id="UP000799291"/>
    </source>
</evidence>
<gene>
    <name evidence="3" type="ORF">K458DRAFT_384698</name>
</gene>
<feature type="region of interest" description="Disordered" evidence="1">
    <location>
        <begin position="48"/>
        <end position="83"/>
    </location>
</feature>
<accession>A0A6G1JDF8</accession>
<proteinExistence type="predicted"/>
<evidence type="ECO:0000256" key="2">
    <source>
        <dbReference type="SAM" id="Phobius"/>
    </source>
</evidence>
<dbReference type="EMBL" id="MU005573">
    <property type="protein sequence ID" value="KAF2688516.1"/>
    <property type="molecule type" value="Genomic_DNA"/>
</dbReference>
<reference evidence="3" key="1">
    <citation type="journal article" date="2020" name="Stud. Mycol.">
        <title>101 Dothideomycetes genomes: a test case for predicting lifestyles and emergence of pathogens.</title>
        <authorList>
            <person name="Haridas S."/>
            <person name="Albert R."/>
            <person name="Binder M."/>
            <person name="Bloem J."/>
            <person name="Labutti K."/>
            <person name="Salamov A."/>
            <person name="Andreopoulos B."/>
            <person name="Baker S."/>
            <person name="Barry K."/>
            <person name="Bills G."/>
            <person name="Bluhm B."/>
            <person name="Cannon C."/>
            <person name="Castanera R."/>
            <person name="Culley D."/>
            <person name="Daum C."/>
            <person name="Ezra D."/>
            <person name="Gonzalez J."/>
            <person name="Henrissat B."/>
            <person name="Kuo A."/>
            <person name="Liang C."/>
            <person name="Lipzen A."/>
            <person name="Lutzoni F."/>
            <person name="Magnuson J."/>
            <person name="Mondo S."/>
            <person name="Nolan M."/>
            <person name="Ohm R."/>
            <person name="Pangilinan J."/>
            <person name="Park H.-J."/>
            <person name="Ramirez L."/>
            <person name="Alfaro M."/>
            <person name="Sun H."/>
            <person name="Tritt A."/>
            <person name="Yoshinaga Y."/>
            <person name="Zwiers L.-H."/>
            <person name="Turgeon B."/>
            <person name="Goodwin S."/>
            <person name="Spatafora J."/>
            <person name="Crous P."/>
            <person name="Grigoriev I."/>
        </authorList>
    </citation>
    <scope>NUCLEOTIDE SEQUENCE</scope>
    <source>
        <strain evidence="3">CBS 122367</strain>
    </source>
</reference>
<feature type="compositionally biased region" description="Polar residues" evidence="1">
    <location>
        <begin position="55"/>
        <end position="64"/>
    </location>
</feature>
<keyword evidence="2" id="KW-0812">Transmembrane</keyword>
<feature type="region of interest" description="Disordered" evidence="1">
    <location>
        <begin position="114"/>
        <end position="136"/>
    </location>
</feature>
<dbReference type="Proteomes" id="UP000799291">
    <property type="component" value="Unassembled WGS sequence"/>
</dbReference>
<organism evidence="3 4">
    <name type="scientific">Lentithecium fluviatile CBS 122367</name>
    <dbReference type="NCBI Taxonomy" id="1168545"/>
    <lineage>
        <taxon>Eukaryota</taxon>
        <taxon>Fungi</taxon>
        <taxon>Dikarya</taxon>
        <taxon>Ascomycota</taxon>
        <taxon>Pezizomycotina</taxon>
        <taxon>Dothideomycetes</taxon>
        <taxon>Pleosporomycetidae</taxon>
        <taxon>Pleosporales</taxon>
        <taxon>Massarineae</taxon>
        <taxon>Lentitheciaceae</taxon>
        <taxon>Lentithecium</taxon>
    </lineage>
</organism>
<feature type="transmembrane region" description="Helical" evidence="2">
    <location>
        <begin position="140"/>
        <end position="165"/>
    </location>
</feature>
<dbReference type="AlphaFoldDB" id="A0A6G1JDF8"/>
<name>A0A6G1JDF8_9PLEO</name>
<evidence type="ECO:0000256" key="1">
    <source>
        <dbReference type="SAM" id="MobiDB-lite"/>
    </source>
</evidence>
<keyword evidence="2" id="KW-0472">Membrane</keyword>
<protein>
    <submittedName>
        <fullName evidence="3">Uncharacterized protein</fullName>
    </submittedName>
</protein>